<comment type="function">
    <text evidence="1">Required for ubiquinone (coenzyme Q) biosynthesis. Binds hydrophobic ubiquinone biosynthetic intermediates via its SCP2 domain and is essential for the stability of the Ubi complex. May constitute a docking platform where Ubi enzymes assemble and access their SCP2-bound polyprenyl substrates.</text>
</comment>
<comment type="similarity">
    <text evidence="1">Belongs to the UbiJ family.</text>
</comment>
<protein>
    <recommendedName>
        <fullName evidence="1">Ubiquinone biosynthesis accessory factor UbiJ</fullName>
    </recommendedName>
</protein>
<dbReference type="PANTHER" id="PTHR38693:SF1">
    <property type="entry name" value="UBIQUINONE BIOSYNTHESIS ACCESSORY FACTOR UBIJ"/>
    <property type="match status" value="1"/>
</dbReference>
<dbReference type="GO" id="GO:0005737">
    <property type="term" value="C:cytoplasm"/>
    <property type="evidence" value="ECO:0007669"/>
    <property type="project" value="UniProtKB-SubCell"/>
</dbReference>
<comment type="subcellular location">
    <subcellularLocation>
        <location evidence="1">Cytoplasm</location>
    </subcellularLocation>
</comment>
<dbReference type="RefSeq" id="WP_132923865.1">
    <property type="nucleotide sequence ID" value="NZ_SJOI01000001.1"/>
</dbReference>
<evidence type="ECO:0000313" key="4">
    <source>
        <dbReference type="Proteomes" id="UP000294555"/>
    </source>
</evidence>
<organism evidence="3 4">
    <name type="scientific">Sodalis ligni</name>
    <dbReference type="NCBI Taxonomy" id="2697027"/>
    <lineage>
        <taxon>Bacteria</taxon>
        <taxon>Pseudomonadati</taxon>
        <taxon>Pseudomonadota</taxon>
        <taxon>Gammaproteobacteria</taxon>
        <taxon>Enterobacterales</taxon>
        <taxon>Bruguierivoracaceae</taxon>
        <taxon>Sodalis</taxon>
    </lineage>
</organism>
<evidence type="ECO:0000259" key="2">
    <source>
        <dbReference type="Pfam" id="PF02036"/>
    </source>
</evidence>
<reference evidence="3 4" key="1">
    <citation type="submission" date="2019-02" db="EMBL/GenBank/DDBJ databases">
        <title>Investigation of anaerobic lignin degradation for improved lignocellulosic biofuels.</title>
        <authorList>
            <person name="Deangelis K."/>
        </authorList>
    </citation>
    <scope>NUCLEOTIDE SEQUENCE [LARGE SCALE GENOMIC DNA]</scope>
    <source>
        <strain evidence="3 4">159R</strain>
    </source>
</reference>
<dbReference type="Proteomes" id="UP000294555">
    <property type="component" value="Unassembled WGS sequence"/>
</dbReference>
<dbReference type="InterPro" id="IPR036527">
    <property type="entry name" value="SCP2_sterol-bd_dom_sf"/>
</dbReference>
<evidence type="ECO:0000313" key="3">
    <source>
        <dbReference type="EMBL" id="TCL05132.1"/>
    </source>
</evidence>
<comment type="caution">
    <text evidence="3">The sequence shown here is derived from an EMBL/GenBank/DDBJ whole genome shotgun (WGS) entry which is preliminary data.</text>
</comment>
<accession>A0A4R1NCK5</accession>
<dbReference type="Pfam" id="PF02036">
    <property type="entry name" value="SCP2"/>
    <property type="match status" value="1"/>
</dbReference>
<dbReference type="InterPro" id="IPR038989">
    <property type="entry name" value="UbiJ"/>
</dbReference>
<keyword evidence="1" id="KW-0963">Cytoplasm</keyword>
<dbReference type="SUPFAM" id="SSF55718">
    <property type="entry name" value="SCP-like"/>
    <property type="match status" value="1"/>
</dbReference>
<comment type="pathway">
    <text evidence="1">Cofactor biosynthesis; ubiquinone biosynthesis.</text>
</comment>
<name>A0A4R1NCK5_9GAMM</name>
<keyword evidence="4" id="KW-1185">Reference proteome</keyword>
<keyword evidence="3" id="KW-0830">Ubiquinone</keyword>
<evidence type="ECO:0000256" key="1">
    <source>
        <dbReference type="HAMAP-Rule" id="MF_02215"/>
    </source>
</evidence>
<gene>
    <name evidence="1" type="primary">ubiJ</name>
    <name evidence="3" type="ORF">EZJ58_3302</name>
</gene>
<dbReference type="AlphaFoldDB" id="A0A4R1NCK5"/>
<dbReference type="InterPro" id="IPR003033">
    <property type="entry name" value="SCP2_sterol-bd_dom"/>
</dbReference>
<proteinExistence type="inferred from homology"/>
<dbReference type="HAMAP" id="MF_02215">
    <property type="entry name" value="UbiJ"/>
    <property type="match status" value="1"/>
</dbReference>
<dbReference type="Gene3D" id="3.30.1050.10">
    <property type="entry name" value="SCP2 sterol-binding domain"/>
    <property type="match status" value="1"/>
</dbReference>
<dbReference type="UniPathway" id="UPA00232"/>
<sequence length="201" mass="22798">MLMSLIAATLEIALKRLLYQDQFMKTARQRLKGKTLRFELAELDSPVILVFGESQADVLTSWDDPADCTVKTHFSAIPALRRRQRLPALIKQGDLEVDGDIQVVQQFVALLDMAEFDPAELLSPYLGDVLSEGLTQRVSAHADNIKRRWTDRQTQWGQAVTEEWRLSPSALELAWFSEEVDTLDRDGAALAARLERMEISR</sequence>
<dbReference type="PANTHER" id="PTHR38693">
    <property type="entry name" value="UBIQUINONE BIOSYNTHESIS PROTEIN UBIJ"/>
    <property type="match status" value="1"/>
</dbReference>
<keyword evidence="1" id="KW-0831">Ubiquinone biosynthesis</keyword>
<dbReference type="GO" id="GO:0006744">
    <property type="term" value="P:ubiquinone biosynthetic process"/>
    <property type="evidence" value="ECO:0007669"/>
    <property type="project" value="UniProtKB-UniRule"/>
</dbReference>
<dbReference type="OrthoDB" id="5801225at2"/>
<dbReference type="EMBL" id="SJOI01000001">
    <property type="protein sequence ID" value="TCL05132.1"/>
    <property type="molecule type" value="Genomic_DNA"/>
</dbReference>
<feature type="domain" description="SCP2" evidence="2">
    <location>
        <begin position="14"/>
        <end position="112"/>
    </location>
</feature>